<dbReference type="AlphaFoldDB" id="A0A1F6WY31"/>
<dbReference type="Proteomes" id="UP000177001">
    <property type="component" value="Unassembled WGS sequence"/>
</dbReference>
<evidence type="ECO:0000313" key="2">
    <source>
        <dbReference type="Proteomes" id="UP000177001"/>
    </source>
</evidence>
<name>A0A1F6WY31_9BACT</name>
<sequence length="154" mass="17988">MASYVIKIGRFKKECPDFLKRLHHPLVEMFRPQSYNLFEEVEPWLHEEQKKKDASVPGKVIYHNITKEEFSLASQLSFMDGLEIIKIVGRDLMIFREIFGSNTTLTLWGSKGEDYLGYPCVPVLREEKGGLVIKPKYLNSFWTKECPGLRFNKK</sequence>
<protein>
    <submittedName>
        <fullName evidence="1">Uncharacterized protein</fullName>
    </submittedName>
</protein>
<organism evidence="1 2">
    <name type="scientific">Candidatus Nomurabacteria bacterium RIFCSPLOWO2_01_FULL_36_16</name>
    <dbReference type="NCBI Taxonomy" id="1801767"/>
    <lineage>
        <taxon>Bacteria</taxon>
        <taxon>Candidatus Nomuraibacteriota</taxon>
    </lineage>
</organism>
<accession>A0A1F6WY31</accession>
<comment type="caution">
    <text evidence="1">The sequence shown here is derived from an EMBL/GenBank/DDBJ whole genome shotgun (WGS) entry which is preliminary data.</text>
</comment>
<gene>
    <name evidence="1" type="ORF">A3A91_01105</name>
</gene>
<reference evidence="1 2" key="1">
    <citation type="journal article" date="2016" name="Nat. Commun.">
        <title>Thousands of microbial genomes shed light on interconnected biogeochemical processes in an aquifer system.</title>
        <authorList>
            <person name="Anantharaman K."/>
            <person name="Brown C.T."/>
            <person name="Hug L.A."/>
            <person name="Sharon I."/>
            <person name="Castelle C.J."/>
            <person name="Probst A.J."/>
            <person name="Thomas B.C."/>
            <person name="Singh A."/>
            <person name="Wilkins M.J."/>
            <person name="Karaoz U."/>
            <person name="Brodie E.L."/>
            <person name="Williams K.H."/>
            <person name="Hubbard S.S."/>
            <person name="Banfield J.F."/>
        </authorList>
    </citation>
    <scope>NUCLEOTIDE SEQUENCE [LARGE SCALE GENOMIC DNA]</scope>
</reference>
<dbReference type="EMBL" id="MFUR01000010">
    <property type="protein sequence ID" value="OGI86801.1"/>
    <property type="molecule type" value="Genomic_DNA"/>
</dbReference>
<evidence type="ECO:0000313" key="1">
    <source>
        <dbReference type="EMBL" id="OGI86801.1"/>
    </source>
</evidence>
<proteinExistence type="predicted"/>